<gene>
    <name evidence="2" type="ORF">OM076_35065</name>
</gene>
<reference evidence="2" key="1">
    <citation type="submission" date="2022-10" db="EMBL/GenBank/DDBJ databases">
        <title>The WGS of Solirubrobacter ginsenosidimutans DSM 21036.</title>
        <authorList>
            <person name="Jiang Z."/>
        </authorList>
    </citation>
    <scope>NUCLEOTIDE SEQUENCE</scope>
    <source>
        <strain evidence="2">DSM 21036</strain>
    </source>
</reference>
<dbReference type="PROSITE" id="PS51186">
    <property type="entry name" value="GNAT"/>
    <property type="match status" value="1"/>
</dbReference>
<keyword evidence="3" id="KW-1185">Reference proteome</keyword>
<keyword evidence="2" id="KW-0012">Acyltransferase</keyword>
<dbReference type="AlphaFoldDB" id="A0A9X3MZC0"/>
<dbReference type="CDD" id="cd04301">
    <property type="entry name" value="NAT_SF"/>
    <property type="match status" value="1"/>
</dbReference>
<sequence length="259" mass="27242">MLPELERYYDAAPRSAARVEQVGPFSVFVGTGSWSYYARPRLGLEHAFTIADVEAATARKRELGQPENIEWVHETTPTLLDAVRAAGLEVLEAPLLVLDRSAWRAPEPPSGMTLRVLDADDPALAAASAVQAVGFGAPGTAPGPEGVRERDAAIDDADSAFLRERMRRGLTVTVVAESEYGPVAAGAHQPVDGVSEIVGVATLPAVRRQGLGGAVTGALVEDALARGVETVFISAGSDDIARVYARLGFRRVGTACIVG</sequence>
<dbReference type="GO" id="GO:0016747">
    <property type="term" value="F:acyltransferase activity, transferring groups other than amino-acyl groups"/>
    <property type="evidence" value="ECO:0007669"/>
    <property type="project" value="InterPro"/>
</dbReference>
<dbReference type="InterPro" id="IPR016181">
    <property type="entry name" value="Acyl_CoA_acyltransferase"/>
</dbReference>
<dbReference type="InterPro" id="IPR000182">
    <property type="entry name" value="GNAT_dom"/>
</dbReference>
<name>A0A9X3MZC0_9ACTN</name>
<dbReference type="Pfam" id="PF00583">
    <property type="entry name" value="Acetyltransf_1"/>
    <property type="match status" value="1"/>
</dbReference>
<evidence type="ECO:0000313" key="3">
    <source>
        <dbReference type="Proteomes" id="UP001149140"/>
    </source>
</evidence>
<dbReference type="Gene3D" id="3.40.630.30">
    <property type="match status" value="1"/>
</dbReference>
<dbReference type="RefSeq" id="WP_270044804.1">
    <property type="nucleotide sequence ID" value="NZ_JAPDOD010000048.1"/>
</dbReference>
<dbReference type="SUPFAM" id="SSF55729">
    <property type="entry name" value="Acyl-CoA N-acyltransferases (Nat)"/>
    <property type="match status" value="1"/>
</dbReference>
<comment type="caution">
    <text evidence="2">The sequence shown here is derived from an EMBL/GenBank/DDBJ whole genome shotgun (WGS) entry which is preliminary data.</text>
</comment>
<evidence type="ECO:0000259" key="1">
    <source>
        <dbReference type="PROSITE" id="PS51186"/>
    </source>
</evidence>
<accession>A0A9X3MZC0</accession>
<proteinExistence type="predicted"/>
<dbReference type="EMBL" id="JAPDOD010000048">
    <property type="protein sequence ID" value="MDA0165544.1"/>
    <property type="molecule type" value="Genomic_DNA"/>
</dbReference>
<protein>
    <submittedName>
        <fullName evidence="2">GNAT family N-acetyltransferase</fullName>
        <ecNumber evidence="2">2.3.1.-</ecNumber>
    </submittedName>
</protein>
<keyword evidence="2" id="KW-0808">Transferase</keyword>
<feature type="domain" description="N-acetyltransferase" evidence="1">
    <location>
        <begin position="112"/>
        <end position="259"/>
    </location>
</feature>
<evidence type="ECO:0000313" key="2">
    <source>
        <dbReference type="EMBL" id="MDA0165544.1"/>
    </source>
</evidence>
<dbReference type="EC" id="2.3.1.-" evidence="2"/>
<dbReference type="Proteomes" id="UP001149140">
    <property type="component" value="Unassembled WGS sequence"/>
</dbReference>
<organism evidence="2 3">
    <name type="scientific">Solirubrobacter ginsenosidimutans</name>
    <dbReference type="NCBI Taxonomy" id="490573"/>
    <lineage>
        <taxon>Bacteria</taxon>
        <taxon>Bacillati</taxon>
        <taxon>Actinomycetota</taxon>
        <taxon>Thermoleophilia</taxon>
        <taxon>Solirubrobacterales</taxon>
        <taxon>Solirubrobacteraceae</taxon>
        <taxon>Solirubrobacter</taxon>
    </lineage>
</organism>